<evidence type="ECO:0000313" key="1">
    <source>
        <dbReference type="EMBL" id="MBU5440281.1"/>
    </source>
</evidence>
<name>A0ABS6EBH1_9FIRM</name>
<dbReference type="InterPro" id="IPR018755">
    <property type="entry name" value="Phage_Mu_Gp48"/>
</dbReference>
<keyword evidence="2" id="KW-1185">Reference proteome</keyword>
<organism evidence="1 2">
    <name type="scientific">Tissierella simiarum</name>
    <dbReference type="NCBI Taxonomy" id="2841534"/>
    <lineage>
        <taxon>Bacteria</taxon>
        <taxon>Bacillati</taxon>
        <taxon>Bacillota</taxon>
        <taxon>Tissierellia</taxon>
        <taxon>Tissierellales</taxon>
        <taxon>Tissierellaceae</taxon>
        <taxon>Tissierella</taxon>
    </lineage>
</organism>
<sequence>MYGQYKYGEYGYGEEGTPTGPEIDDLAPDLMKYLPWYYQESKIMKEIQSSIAKEFGVSAYYIEDVYKQFFIDTATWGLSVYEKELGLKTNMSLSLEERREIIKAKLRGSGTTTKQMIKNTAEAFSGGEVDVIEYPEEEYFIVKFIGVKGIPRNMQGFIDMLEMIKPAHLYYEFKYTYTVWNYLKEKMTWDMARTLTVDELRVYEGE</sequence>
<dbReference type="EMBL" id="JAHLPM010000031">
    <property type="protein sequence ID" value="MBU5440281.1"/>
    <property type="molecule type" value="Genomic_DNA"/>
</dbReference>
<dbReference type="RefSeq" id="WP_216522378.1">
    <property type="nucleotide sequence ID" value="NZ_JAHLPM010000031.1"/>
</dbReference>
<proteinExistence type="predicted"/>
<accession>A0ABS6EBH1</accession>
<comment type="caution">
    <text evidence="1">The sequence shown here is derived from an EMBL/GenBank/DDBJ whole genome shotgun (WGS) entry which is preliminary data.</text>
</comment>
<reference evidence="1 2" key="1">
    <citation type="submission" date="2021-06" db="EMBL/GenBank/DDBJ databases">
        <authorList>
            <person name="Sun Q."/>
            <person name="Li D."/>
        </authorList>
    </citation>
    <scope>NUCLEOTIDE SEQUENCE [LARGE SCALE GENOMIC DNA]</scope>
    <source>
        <strain evidence="1 2">MSJ-40</strain>
    </source>
</reference>
<protein>
    <submittedName>
        <fullName evidence="1">YmfQ family protein</fullName>
    </submittedName>
</protein>
<gene>
    <name evidence="1" type="ORF">KQI42_20000</name>
</gene>
<dbReference type="Proteomes" id="UP000749471">
    <property type="component" value="Unassembled WGS sequence"/>
</dbReference>
<dbReference type="Pfam" id="PF10076">
    <property type="entry name" value="Phage_Mu_Gp48"/>
    <property type="match status" value="1"/>
</dbReference>
<evidence type="ECO:0000313" key="2">
    <source>
        <dbReference type="Proteomes" id="UP000749471"/>
    </source>
</evidence>